<reference evidence="24" key="3">
    <citation type="submission" date="2025-09" db="UniProtKB">
        <authorList>
            <consortium name="Ensembl"/>
        </authorList>
    </citation>
    <scope>IDENTIFICATION</scope>
</reference>
<evidence type="ECO:0000313" key="25">
    <source>
        <dbReference type="Proteomes" id="UP000472266"/>
    </source>
</evidence>
<evidence type="ECO:0000256" key="11">
    <source>
        <dbReference type="ARBA" id="ARBA00022723"/>
    </source>
</evidence>
<evidence type="ECO:0000256" key="13">
    <source>
        <dbReference type="ARBA" id="ARBA00022842"/>
    </source>
</evidence>
<feature type="transmembrane region" description="Helical" evidence="22">
    <location>
        <begin position="306"/>
        <end position="328"/>
    </location>
</feature>
<evidence type="ECO:0000256" key="1">
    <source>
        <dbReference type="ARBA" id="ARBA00001946"/>
    </source>
</evidence>
<evidence type="ECO:0000256" key="21">
    <source>
        <dbReference type="SAM" id="MobiDB-lite"/>
    </source>
</evidence>
<keyword evidence="11" id="KW-0479">Metal-binding</keyword>
<evidence type="ECO:0000256" key="8">
    <source>
        <dbReference type="ARBA" id="ARBA00022676"/>
    </source>
</evidence>
<dbReference type="Ensembl" id="ENSSHBT00005026134.1">
    <property type="protein sequence ID" value="ENSSHBP00005021919.1"/>
    <property type="gene ID" value="ENSSHBG00005018537.1"/>
</dbReference>
<feature type="compositionally biased region" description="Low complexity" evidence="21">
    <location>
        <begin position="160"/>
        <end position="173"/>
    </location>
</feature>
<dbReference type="UniPathway" id="UPA00378"/>
<dbReference type="CDD" id="cd06855">
    <property type="entry name" value="GT_GPT_euk"/>
    <property type="match status" value="1"/>
</dbReference>
<dbReference type="InterPro" id="IPR033895">
    <property type="entry name" value="GPT"/>
</dbReference>
<dbReference type="GO" id="GO:0016757">
    <property type="term" value="F:glycosyltransferase activity"/>
    <property type="evidence" value="ECO:0007669"/>
    <property type="project" value="UniProtKB-KW"/>
</dbReference>
<keyword evidence="14 22" id="KW-1133">Transmembrane helix</keyword>
<evidence type="ECO:0000256" key="5">
    <source>
        <dbReference type="ARBA" id="ARBA00011738"/>
    </source>
</evidence>
<dbReference type="OMA" id="HHSFATY"/>
<accession>A0A672V2E0</accession>
<evidence type="ECO:0000256" key="7">
    <source>
        <dbReference type="ARBA" id="ARBA00017659"/>
    </source>
</evidence>
<feature type="transmembrane region" description="Helical" evidence="22">
    <location>
        <begin position="199"/>
        <end position="222"/>
    </location>
</feature>
<reference evidence="24 25" key="1">
    <citation type="submission" date="2019-11" db="EMBL/GenBank/DDBJ databases">
        <title>Strigops habroptila (kakapo) genome, bStrHab1, primary haplotype, v2.</title>
        <authorList>
            <person name="Jarvis E.D."/>
            <person name="Howard J."/>
            <person name="Rhie A."/>
            <person name="Phillippy A."/>
            <person name="Korlach J."/>
            <person name="Digby A."/>
            <person name="Iorns D."/>
            <person name="Eason D."/>
            <person name="Robertson B."/>
            <person name="Raemaekers T."/>
            <person name="Howe K."/>
            <person name="Lewin H."/>
            <person name="Damas J."/>
            <person name="Hastie A."/>
            <person name="Tracey A."/>
            <person name="Chow W."/>
            <person name="Fedrigo O."/>
        </authorList>
    </citation>
    <scope>NUCLEOTIDE SEQUENCE [LARGE SCALE GENOMIC DNA]</scope>
</reference>
<evidence type="ECO:0000256" key="3">
    <source>
        <dbReference type="ARBA" id="ARBA00004922"/>
    </source>
</evidence>
<evidence type="ECO:0000256" key="19">
    <source>
        <dbReference type="ARBA" id="ARBA00044717"/>
    </source>
</evidence>
<dbReference type="GO" id="GO:0046872">
    <property type="term" value="F:metal ion binding"/>
    <property type="evidence" value="ECO:0007669"/>
    <property type="project" value="UniProtKB-KW"/>
</dbReference>
<evidence type="ECO:0000256" key="6">
    <source>
        <dbReference type="ARBA" id="ARBA00013225"/>
    </source>
</evidence>
<dbReference type="EC" id="2.7.8.15" evidence="6"/>
<comment type="subunit">
    <text evidence="5">Homodimer.</text>
</comment>
<dbReference type="InterPro" id="IPR000715">
    <property type="entry name" value="Glycosyl_transferase_4"/>
</dbReference>
<dbReference type="GO" id="GO:0005789">
    <property type="term" value="C:endoplasmic reticulum membrane"/>
    <property type="evidence" value="ECO:0007669"/>
    <property type="project" value="UniProtKB-SubCell"/>
</dbReference>
<dbReference type="GO" id="GO:0003976">
    <property type="term" value="F:UDP-N-acetylglucosamine-lysosomal-enzyme N-acetylglucosaminephosphotransferase activity"/>
    <property type="evidence" value="ECO:0007669"/>
    <property type="project" value="Ensembl"/>
</dbReference>
<keyword evidence="8" id="KW-0328">Glycosyltransferase</keyword>
<keyword evidence="9" id="KW-0808">Transferase</keyword>
<evidence type="ECO:0000256" key="20">
    <source>
        <dbReference type="ARBA" id="ARBA00045078"/>
    </source>
</evidence>
<comment type="catalytic activity">
    <reaction evidence="20">
        <text>a di-trans,poly-cis-dolichyl phosphate + UDP-N-acetyl-alpha-D-glucosamine = an N-acetyl-alpha-D-glucosaminyl-diphospho-di-trans,poly-cis-dolichol + UMP</text>
        <dbReference type="Rhea" id="RHEA:13289"/>
        <dbReference type="Rhea" id="RHEA-COMP:19498"/>
        <dbReference type="Rhea" id="RHEA-COMP:19507"/>
        <dbReference type="ChEBI" id="CHEBI:57683"/>
        <dbReference type="ChEBI" id="CHEBI:57705"/>
        <dbReference type="ChEBI" id="CHEBI:57865"/>
        <dbReference type="ChEBI" id="CHEBI:58427"/>
        <dbReference type="EC" id="2.7.8.15"/>
    </reaction>
    <physiologicalReaction direction="left-to-right" evidence="20">
        <dbReference type="Rhea" id="RHEA:13290"/>
    </physiologicalReaction>
</comment>
<dbReference type="FunCoup" id="A0A672V2E0">
    <property type="interactions" value="255"/>
</dbReference>
<evidence type="ECO:0000259" key="23">
    <source>
        <dbReference type="Pfam" id="PF21383"/>
    </source>
</evidence>
<dbReference type="PANTHER" id="PTHR10571">
    <property type="entry name" value="UDP-N-ACETYLGLUCOSAMINE--DOLICHYL-PHOSPHATE N-ACETYLGLUCOSAMINEPHOSPHOTRANSFERASE"/>
    <property type="match status" value="1"/>
</dbReference>
<dbReference type="GO" id="GO:0005794">
    <property type="term" value="C:Golgi apparatus"/>
    <property type="evidence" value="ECO:0007669"/>
    <property type="project" value="Ensembl"/>
</dbReference>
<keyword evidence="16" id="KW-0325">Glycoprotein</keyword>
<evidence type="ECO:0000256" key="10">
    <source>
        <dbReference type="ARBA" id="ARBA00022692"/>
    </source>
</evidence>
<feature type="transmembrane region" description="Helical" evidence="22">
    <location>
        <begin position="362"/>
        <end position="383"/>
    </location>
</feature>
<evidence type="ECO:0000256" key="18">
    <source>
        <dbReference type="ARBA" id="ARBA00033238"/>
    </source>
</evidence>
<comment type="subcellular location">
    <subcellularLocation>
        <location evidence="2">Endoplasmic reticulum membrane</location>
        <topology evidence="2">Multi-pass membrane protein</topology>
    </subcellularLocation>
</comment>
<keyword evidence="15 22" id="KW-0472">Membrane</keyword>
<evidence type="ECO:0000256" key="14">
    <source>
        <dbReference type="ARBA" id="ARBA00022989"/>
    </source>
</evidence>
<feature type="region of interest" description="Disordered" evidence="21">
    <location>
        <begin position="18"/>
        <end position="54"/>
    </location>
</feature>
<comment type="function">
    <text evidence="19">UDP-N-acetylglucosamine--dolichyl-phosphate N-acetylglucosaminephosphotransferase that operates in the biosynthetic pathway of dolichol-linked oligosaccharides, the glycan precursors employed in protein asparagine (N)-glycosylation. The assembly of dolichol-linked oligosaccharides begins on the cytosolic side of the endoplasmic reticulum membrane and finishes in its lumen. The sequential addition of sugars to dolichol pyrophosphate produces dolichol-linked oligosaccharides containing fourteen sugars, including two GlcNAcs, nine mannoses and three glucoses. Once assembled, the oligosaccharide is transferred from the lipid to nascent proteins by oligosaccharyltransferases. Catalyzes the initial step of dolichol-linked oligosaccharide biosynthesis, transfering GlcNAc-1-P from cytosolic UDP-GlcNAc onto the carrier lipid dolichyl phosphate (P-dolichol), yielding GlcNAc-P-P-dolichol embedded in the cytoplasmic leaflet of the endoplasmic reticulum membrane.</text>
</comment>
<evidence type="ECO:0000256" key="16">
    <source>
        <dbReference type="ARBA" id="ARBA00023180"/>
    </source>
</evidence>
<protein>
    <recommendedName>
        <fullName evidence="7">UDP-N-acetylglucosamine--dolichyl-phosphate N-acetylglucosaminephosphotransferase</fullName>
        <ecNumber evidence="6">2.7.8.15</ecNumber>
    </recommendedName>
    <alternativeName>
        <fullName evidence="17">GlcNAc-1-P transferase</fullName>
    </alternativeName>
    <alternativeName>
        <fullName evidence="18">N-acetylglucosamine-1-phosphate transferase</fullName>
    </alternativeName>
</protein>
<keyword evidence="13" id="KW-0460">Magnesium</keyword>
<evidence type="ECO:0000256" key="12">
    <source>
        <dbReference type="ARBA" id="ARBA00022824"/>
    </source>
</evidence>
<sequence>MTYMRAAMVVAALRDGVRGGADRSAKAPAPGRDAPPTPARPRPRRVREKPAPLGGSCQKWRCSRRLAGGGPRIRCLRSSVRLETPAGGVAGGVPCPAAVCALGRGSARRGHGGLARCAAPHQPRRVATGLRGHTDADPGLQGPLPRRAALRRGPQQGLAAASVSSAAPPNRAPQGRTGTGTSPADCAPCLPFSPEAQGVISGAVFLIILFCFIPVPFLRCFVEEQCAAFPHDEFVELIGSLLAICCMIFLGFADDVLNLRWRHKLLLPTMASLPLLMVYFTNFGNTTIVVPKPFRVLLGMHLDLGILYYVYMGMLAVFCTNAINILAGINGIEAGQSLVIAASIIVFNIIELNGDYRDDHIFSLYFMIPFFFTTLGLFYHNWYPSQVFVGDTFCYFAGMTFAVVGILGHFSKTMLLFFIPQVLNFLYSLPQLFHVIPCPRHRLPRLNPSTGKLEMSYFKFKTRSLSALGTNILKAVKILRIVDVRSGTDEDGEYTECNNMTLINFVIKLIGPIHEQNLTLLLLLIQVLGSTIAFSIRYQLVRLFYDV</sequence>
<feature type="transmembrane region" description="Helical" evidence="22">
    <location>
        <begin position="395"/>
        <end position="419"/>
    </location>
</feature>
<dbReference type="Pfam" id="PF00953">
    <property type="entry name" value="Glycos_transf_4"/>
    <property type="match status" value="1"/>
</dbReference>
<feature type="transmembrane region" description="Helical" evidence="22">
    <location>
        <begin position="334"/>
        <end position="350"/>
    </location>
</feature>
<dbReference type="GO" id="GO:0003975">
    <property type="term" value="F:UDP-N-acetylglucosamine-dolichyl-phosphate N-acetylglucosaminephosphotransferase activity"/>
    <property type="evidence" value="ECO:0007669"/>
    <property type="project" value="UniProtKB-EC"/>
</dbReference>
<dbReference type="GO" id="GO:0006488">
    <property type="term" value="P:dolichol-linked oligosaccharide biosynthetic process"/>
    <property type="evidence" value="ECO:0007669"/>
    <property type="project" value="Ensembl"/>
</dbReference>
<dbReference type="InParanoid" id="A0A672V2E0"/>
<evidence type="ECO:0000256" key="17">
    <source>
        <dbReference type="ARBA" id="ARBA00029567"/>
    </source>
</evidence>
<feature type="transmembrane region" description="Helical" evidence="22">
    <location>
        <begin position="234"/>
        <end position="253"/>
    </location>
</feature>
<dbReference type="AlphaFoldDB" id="A0A672V2E0"/>
<evidence type="ECO:0000313" key="24">
    <source>
        <dbReference type="Ensembl" id="ENSSHBP00005021919.1"/>
    </source>
</evidence>
<feature type="region of interest" description="Disordered" evidence="21">
    <location>
        <begin position="124"/>
        <end position="147"/>
    </location>
</feature>
<dbReference type="InterPro" id="IPR048439">
    <property type="entry name" value="DPAGT1_ins"/>
</dbReference>
<dbReference type="GeneTree" id="ENSGT00390000011424"/>
<comment type="cofactor">
    <cofactor evidence="1">
        <name>Mg(2+)</name>
        <dbReference type="ChEBI" id="CHEBI:18420"/>
    </cofactor>
</comment>
<keyword evidence="12" id="KW-0256">Endoplasmic reticulum</keyword>
<evidence type="ECO:0000256" key="22">
    <source>
        <dbReference type="SAM" id="Phobius"/>
    </source>
</evidence>
<proteinExistence type="inferred from homology"/>
<reference evidence="24" key="2">
    <citation type="submission" date="2025-08" db="UniProtKB">
        <authorList>
            <consortium name="Ensembl"/>
        </authorList>
    </citation>
    <scope>IDENTIFICATION</scope>
</reference>
<dbReference type="Proteomes" id="UP000472266">
    <property type="component" value="Chromosome 16"/>
</dbReference>
<comment type="similarity">
    <text evidence="4">Belongs to the glycosyltransferase 4 family.</text>
</comment>
<evidence type="ECO:0000256" key="4">
    <source>
        <dbReference type="ARBA" id="ARBA00009317"/>
    </source>
</evidence>
<feature type="region of interest" description="Disordered" evidence="21">
    <location>
        <begin position="160"/>
        <end position="180"/>
    </location>
</feature>
<name>A0A672V2E0_STRHB</name>
<feature type="domain" description="DPAGT1 insertion" evidence="23">
    <location>
        <begin position="457"/>
        <end position="499"/>
    </location>
</feature>
<comment type="pathway">
    <text evidence="3">Protein modification; protein glycosylation.</text>
</comment>
<evidence type="ECO:0000256" key="9">
    <source>
        <dbReference type="ARBA" id="ARBA00022679"/>
    </source>
</evidence>
<dbReference type="Pfam" id="PF21383">
    <property type="entry name" value="DPAGT1_ins"/>
    <property type="match status" value="1"/>
</dbReference>
<dbReference type="PANTHER" id="PTHR10571:SF0">
    <property type="entry name" value="UDP-N-ACETYLGLUCOSAMINE--DOLICHYL-PHOSPHATE N-ACETYLGLUCOSAMINEPHOSPHOTRANSFERASE"/>
    <property type="match status" value="1"/>
</dbReference>
<keyword evidence="25" id="KW-1185">Reference proteome</keyword>
<organism evidence="24 25">
    <name type="scientific">Strigops habroptila</name>
    <name type="common">Kakapo</name>
    <dbReference type="NCBI Taxonomy" id="2489341"/>
    <lineage>
        <taxon>Eukaryota</taxon>
        <taxon>Metazoa</taxon>
        <taxon>Chordata</taxon>
        <taxon>Craniata</taxon>
        <taxon>Vertebrata</taxon>
        <taxon>Euteleostomi</taxon>
        <taxon>Archelosauria</taxon>
        <taxon>Archosauria</taxon>
        <taxon>Dinosauria</taxon>
        <taxon>Saurischia</taxon>
        <taxon>Theropoda</taxon>
        <taxon>Coelurosauria</taxon>
        <taxon>Aves</taxon>
        <taxon>Neognathae</taxon>
        <taxon>Neoaves</taxon>
        <taxon>Telluraves</taxon>
        <taxon>Australaves</taxon>
        <taxon>Psittaciformes</taxon>
        <taxon>Psittacidae</taxon>
        <taxon>Strigops</taxon>
    </lineage>
</organism>
<evidence type="ECO:0000256" key="2">
    <source>
        <dbReference type="ARBA" id="ARBA00004477"/>
    </source>
</evidence>
<evidence type="ECO:0000256" key="15">
    <source>
        <dbReference type="ARBA" id="ARBA00023136"/>
    </source>
</evidence>
<keyword evidence="10 22" id="KW-0812">Transmembrane</keyword>
<gene>
    <name evidence="24" type="primary">DPAGT1</name>
</gene>
<feature type="transmembrane region" description="Helical" evidence="22">
    <location>
        <begin position="518"/>
        <end position="540"/>
    </location>
</feature>